<keyword evidence="11" id="KW-0804">Transcription</keyword>
<dbReference type="GO" id="GO:0005576">
    <property type="term" value="C:extracellular region"/>
    <property type="evidence" value="ECO:0007669"/>
    <property type="project" value="InterPro"/>
</dbReference>
<feature type="domain" description="CBM1" evidence="17">
    <location>
        <begin position="233"/>
        <end position="269"/>
    </location>
</feature>
<sequence>MATRTVVLLVALATLLGSSPVAAALPDPNADIVPLPAAPVPRTHLTRRRRNLSSSHSSPAILARQVHNSIAALSHWEKRDEVARRAEASAKPGVCNNSVGAYQQCGGPNWTTDTCCVNGYTCQYQSEWYSQCVPSASTSTTTTTTSAAPSATGKVCKNSVTGYSQCGGQNWTGDSCCVSGFSCVYSNEYYSQCLPIPSSLLTTSSTTTTTSAKPSSTTSTSAAPSATPKVCNNSVPGYSQCGGQNWTGDTCCVFGYSCVYSSQFYSQCLPVGGTTSTTSSTTTTSNKPFTSTTQALAASSTSSSTSSAPSSTPSAACSGLSSSWGQCGGQGYTEPHDLYHNDAGAVLGLINSHDDDQLGCAFDLPAEERVELLLRAFVYADLVLHDHAPSNAYAQCDGFLWWNEVCCPTGYYCQYQSMFYSQCVPGSASTSSSTSPSSTKASSTSTSTTALPSSSGSCKPNSNTSDGCTPYTVSAAGVTLPLGSVFPDGGHVNYQAIPKSQYKDGQSYCNPGSNWTPQGFGVHFESLNNQPSGIYIGRNFMDWSAAAKAFPSGYCITWVQYSDRNEHFDASDLPARPASTASTLSTSGQNGGLSAVAQGKKRARGGESKLSPAPPAPHSAAIRRIDRVVYAGYEIQAQFASPYPLDELPGVPPSSADKAVQGNQTREPGGRFGKKTAGAPTAATGVSGAASNPPVLAPLASGGENGSPSVATDAEASASARVISPELGAPMQPLLSPSDSSSAPQAGAAGTPAASISNGQAVSPELGPPSSLVPADDEHLHDSDLPFQLPSSQGHPVETTARREQPGPSVPPLSLDASLHDAASTSLGALPGPSAPSGYRTERGKGGRFLPKPPGETAKEKRRAERVLRTASGPADAPHMTQRQQRELARKAREEREREAADRAVEKGPPEEVRLFVCERCFKYMALPAVYLAHQKECDVTRPPGRRVYQRGATSIWEVDGAVAKLYCQNLCLFAKLFIEHKYMFFDVEGFSFYLLTETWGKQEWVLGYFSKEKISYDDYNLACIVVFPPFRQKGWATLLIEFSYELSRRLSATPGTPERPLSELGQRGYVAHWTAVLVRYFRAIFALRAEPPSIDTLLAPRDSSASPTKRGTSRDVVGADDDERERRKRLRRSKGWDGELPTGATPLAASPAKAFTLRPGLSAGLSRRRGRNGLVDPADGSFAFPTELDELAEKVNLRPDDVAFALVESGLAQWRRGRGDAAAYEVKREDEGEEAAVAGQGDEQTEQVLELVILPELVEEVARLRGVKPMPMLDVAYVCNL</sequence>
<dbReference type="Gene3D" id="3.30.60.60">
    <property type="entry name" value="N-acetyl transferase-like"/>
    <property type="match status" value="1"/>
</dbReference>
<proteinExistence type="inferred from homology"/>
<evidence type="ECO:0000256" key="9">
    <source>
        <dbReference type="ARBA" id="ARBA00022990"/>
    </source>
</evidence>
<dbReference type="GO" id="GO:0035267">
    <property type="term" value="C:NuA4 histone acetyltransferase complex"/>
    <property type="evidence" value="ECO:0007669"/>
    <property type="project" value="TreeGrafter"/>
</dbReference>
<evidence type="ECO:0000256" key="16">
    <source>
        <dbReference type="SAM" id="SignalP"/>
    </source>
</evidence>
<dbReference type="InterPro" id="IPR035971">
    <property type="entry name" value="CBD_sf"/>
</dbReference>
<name>A0AAV5GY98_9BASI</name>
<dbReference type="EC" id="2.3.1.48" evidence="3"/>
<dbReference type="InterPro" id="IPR050603">
    <property type="entry name" value="MYST_HAT"/>
</dbReference>
<accession>A0AAV5GY98</accession>
<feature type="domain" description="MYST-type HAT" evidence="18">
    <location>
        <begin position="883"/>
        <end position="1217"/>
    </location>
</feature>
<comment type="similarity">
    <text evidence="2">Belongs to the MYST (SAS/MOZ) family.</text>
</comment>
<evidence type="ECO:0000256" key="4">
    <source>
        <dbReference type="ARBA" id="ARBA00022679"/>
    </source>
</evidence>
<dbReference type="Proteomes" id="UP001342314">
    <property type="component" value="Unassembled WGS sequence"/>
</dbReference>
<feature type="compositionally biased region" description="Low complexity" evidence="15">
    <location>
        <begin position="732"/>
        <end position="755"/>
    </location>
</feature>
<feature type="signal peptide" evidence="16">
    <location>
        <begin position="1"/>
        <end position="23"/>
    </location>
</feature>
<dbReference type="GO" id="GO:0005634">
    <property type="term" value="C:nucleus"/>
    <property type="evidence" value="ECO:0007669"/>
    <property type="project" value="UniProtKB-SubCell"/>
</dbReference>
<keyword evidence="9" id="KW-0007">Acetylation</keyword>
<feature type="domain" description="CBM1" evidence="17">
    <location>
        <begin position="388"/>
        <end position="424"/>
    </location>
</feature>
<evidence type="ECO:0000256" key="14">
    <source>
        <dbReference type="PIRSR" id="PIRSR602717-51"/>
    </source>
</evidence>
<evidence type="ECO:0000256" key="15">
    <source>
        <dbReference type="SAM" id="MobiDB-lite"/>
    </source>
</evidence>
<evidence type="ECO:0000256" key="5">
    <source>
        <dbReference type="ARBA" id="ARBA00022723"/>
    </source>
</evidence>
<dbReference type="SMART" id="SM00236">
    <property type="entry name" value="fCBD"/>
    <property type="match status" value="4"/>
</dbReference>
<evidence type="ECO:0000256" key="8">
    <source>
        <dbReference type="ARBA" id="ARBA00022833"/>
    </source>
</evidence>
<feature type="chain" id="PRO_5043831545" description="histone acetyltransferase" evidence="16">
    <location>
        <begin position="24"/>
        <end position="1282"/>
    </location>
</feature>
<dbReference type="InterPro" id="IPR016181">
    <property type="entry name" value="Acyl_CoA_acyltransferase"/>
</dbReference>
<comment type="caution">
    <text evidence="19">The sequence shown here is derived from an EMBL/GenBank/DDBJ whole genome shotgun (WGS) entry which is preliminary data.</text>
</comment>
<dbReference type="InterPro" id="IPR000254">
    <property type="entry name" value="CBD"/>
</dbReference>
<evidence type="ECO:0000256" key="11">
    <source>
        <dbReference type="ARBA" id="ARBA00023163"/>
    </source>
</evidence>
<organism evidence="19 20">
    <name type="scientific">Rhodotorula paludigena</name>
    <dbReference type="NCBI Taxonomy" id="86838"/>
    <lineage>
        <taxon>Eukaryota</taxon>
        <taxon>Fungi</taxon>
        <taxon>Dikarya</taxon>
        <taxon>Basidiomycota</taxon>
        <taxon>Pucciniomycotina</taxon>
        <taxon>Microbotryomycetes</taxon>
        <taxon>Sporidiobolales</taxon>
        <taxon>Sporidiobolaceae</taxon>
        <taxon>Rhodotorula</taxon>
    </lineage>
</organism>
<feature type="active site" description="Proton donor/acceptor" evidence="14">
    <location>
        <position position="1059"/>
    </location>
</feature>
<dbReference type="EMBL" id="BQKY01000017">
    <property type="protein sequence ID" value="GJN94481.1"/>
    <property type="molecule type" value="Genomic_DNA"/>
</dbReference>
<feature type="region of interest" description="Disordered" evidence="15">
    <location>
        <begin position="643"/>
        <end position="905"/>
    </location>
</feature>
<evidence type="ECO:0000256" key="10">
    <source>
        <dbReference type="ARBA" id="ARBA00023015"/>
    </source>
</evidence>
<gene>
    <name evidence="19" type="ORF">Rhopal_007561-T1</name>
</gene>
<dbReference type="PROSITE" id="PS51726">
    <property type="entry name" value="MYST_HAT"/>
    <property type="match status" value="1"/>
</dbReference>
<feature type="compositionally biased region" description="Basic and acidic residues" evidence="15">
    <location>
        <begin position="884"/>
        <end position="905"/>
    </location>
</feature>
<dbReference type="Gene3D" id="3.40.630.30">
    <property type="match status" value="1"/>
</dbReference>
<protein>
    <recommendedName>
        <fullName evidence="3">histone acetyltransferase</fullName>
        <ecNumber evidence="3">2.3.1.48</ecNumber>
    </recommendedName>
</protein>
<dbReference type="PANTHER" id="PTHR10615:SF219">
    <property type="entry name" value="HISTONE ACETYLTRANSFERASE KAT5"/>
    <property type="match status" value="1"/>
</dbReference>
<feature type="compositionally biased region" description="Low complexity" evidence="15">
    <location>
        <begin position="676"/>
        <end position="690"/>
    </location>
</feature>
<feature type="compositionally biased region" description="Low complexity" evidence="15">
    <location>
        <begin position="430"/>
        <end position="457"/>
    </location>
</feature>
<feature type="domain" description="CBM1" evidence="17">
    <location>
        <begin position="158"/>
        <end position="194"/>
    </location>
</feature>
<evidence type="ECO:0000256" key="13">
    <source>
        <dbReference type="ARBA" id="ARBA00023315"/>
    </source>
</evidence>
<keyword evidence="13" id="KW-0012">Acyltransferase</keyword>
<dbReference type="PANTHER" id="PTHR10615">
    <property type="entry name" value="HISTONE ACETYLTRANSFERASE"/>
    <property type="match status" value="1"/>
</dbReference>
<evidence type="ECO:0000256" key="6">
    <source>
        <dbReference type="ARBA" id="ARBA00022729"/>
    </source>
</evidence>
<reference evidence="19 20" key="1">
    <citation type="submission" date="2021-12" db="EMBL/GenBank/DDBJ databases">
        <title>High titer production of polyol ester of fatty acids by Rhodotorula paludigena BS15 towards product separation-free biomass refinery.</title>
        <authorList>
            <person name="Mano J."/>
            <person name="Ono H."/>
            <person name="Tanaka T."/>
            <person name="Naito K."/>
            <person name="Sushida H."/>
            <person name="Ike M."/>
            <person name="Tokuyasu K."/>
            <person name="Kitaoka M."/>
        </authorList>
    </citation>
    <scope>NUCLEOTIDE SEQUENCE [LARGE SCALE GENOMIC DNA]</scope>
    <source>
        <strain evidence="19 20">BS15</strain>
    </source>
</reference>
<dbReference type="GO" id="GO:0030248">
    <property type="term" value="F:cellulose binding"/>
    <property type="evidence" value="ECO:0007669"/>
    <property type="project" value="InterPro"/>
</dbReference>
<keyword evidence="5" id="KW-0479">Metal-binding</keyword>
<feature type="region of interest" description="Disordered" evidence="15">
    <location>
        <begin position="430"/>
        <end position="463"/>
    </location>
</feature>
<evidence type="ECO:0000313" key="20">
    <source>
        <dbReference type="Proteomes" id="UP001342314"/>
    </source>
</evidence>
<dbReference type="PROSITE" id="PS51164">
    <property type="entry name" value="CBM1_2"/>
    <property type="match status" value="4"/>
</dbReference>
<evidence type="ECO:0000313" key="19">
    <source>
        <dbReference type="EMBL" id="GJN94481.1"/>
    </source>
</evidence>
<dbReference type="InterPro" id="IPR002717">
    <property type="entry name" value="HAT_MYST-type"/>
</dbReference>
<keyword evidence="7" id="KW-0863">Zinc-finger</keyword>
<keyword evidence="12" id="KW-0539">Nucleus</keyword>
<keyword evidence="10" id="KW-0805">Transcription regulation</keyword>
<dbReference type="Pfam" id="PF00734">
    <property type="entry name" value="CBM_1"/>
    <property type="match status" value="3"/>
</dbReference>
<evidence type="ECO:0000256" key="7">
    <source>
        <dbReference type="ARBA" id="ARBA00022771"/>
    </source>
</evidence>
<feature type="region of interest" description="Disordered" evidence="15">
    <location>
        <begin position="208"/>
        <end position="228"/>
    </location>
</feature>
<dbReference type="GO" id="GO:0005975">
    <property type="term" value="P:carbohydrate metabolic process"/>
    <property type="evidence" value="ECO:0007669"/>
    <property type="project" value="InterPro"/>
</dbReference>
<feature type="region of interest" description="Disordered" evidence="15">
    <location>
        <begin position="573"/>
        <end position="618"/>
    </location>
</feature>
<keyword evidence="20" id="KW-1185">Reference proteome</keyword>
<comment type="subcellular location">
    <subcellularLocation>
        <location evidence="1">Nucleus</location>
    </subcellularLocation>
</comment>
<feature type="compositionally biased region" description="Polar residues" evidence="15">
    <location>
        <begin position="579"/>
        <end position="588"/>
    </location>
</feature>
<evidence type="ECO:0000256" key="1">
    <source>
        <dbReference type="ARBA" id="ARBA00004123"/>
    </source>
</evidence>
<feature type="region of interest" description="Disordered" evidence="15">
    <location>
        <begin position="1097"/>
        <end position="1154"/>
    </location>
</feature>
<dbReference type="GO" id="GO:0008270">
    <property type="term" value="F:zinc ion binding"/>
    <property type="evidence" value="ECO:0007669"/>
    <property type="project" value="UniProtKB-KW"/>
</dbReference>
<keyword evidence="4" id="KW-0808">Transferase</keyword>
<dbReference type="Gene3D" id="1.10.10.10">
    <property type="entry name" value="Winged helix-like DNA-binding domain superfamily/Winged helix DNA-binding domain"/>
    <property type="match status" value="1"/>
</dbReference>
<evidence type="ECO:0000259" key="18">
    <source>
        <dbReference type="PROSITE" id="PS51726"/>
    </source>
</evidence>
<keyword evidence="8" id="KW-0862">Zinc</keyword>
<feature type="domain" description="CBM1" evidence="17">
    <location>
        <begin position="97"/>
        <end position="133"/>
    </location>
</feature>
<evidence type="ECO:0000256" key="2">
    <source>
        <dbReference type="ARBA" id="ARBA00010107"/>
    </source>
</evidence>
<dbReference type="SUPFAM" id="SSF55729">
    <property type="entry name" value="Acyl-CoA N-acyltransferases (Nat)"/>
    <property type="match status" value="1"/>
</dbReference>
<dbReference type="Pfam" id="PF01853">
    <property type="entry name" value="MOZ_SAS"/>
    <property type="match status" value="1"/>
</dbReference>
<dbReference type="GO" id="GO:0006355">
    <property type="term" value="P:regulation of DNA-templated transcription"/>
    <property type="evidence" value="ECO:0007669"/>
    <property type="project" value="InterPro"/>
</dbReference>
<dbReference type="InterPro" id="IPR036388">
    <property type="entry name" value="WH-like_DNA-bd_sf"/>
</dbReference>
<dbReference type="GO" id="GO:0046972">
    <property type="term" value="F:histone H4K16 acetyltransferase activity"/>
    <property type="evidence" value="ECO:0007669"/>
    <property type="project" value="TreeGrafter"/>
</dbReference>
<evidence type="ECO:0000259" key="17">
    <source>
        <dbReference type="PROSITE" id="PS51164"/>
    </source>
</evidence>
<keyword evidence="6 16" id="KW-0732">Signal</keyword>
<dbReference type="PROSITE" id="PS00562">
    <property type="entry name" value="CBM1_1"/>
    <property type="match status" value="2"/>
</dbReference>
<evidence type="ECO:0000256" key="3">
    <source>
        <dbReference type="ARBA" id="ARBA00013184"/>
    </source>
</evidence>
<feature type="compositionally biased region" description="Basic and acidic residues" evidence="15">
    <location>
        <begin position="857"/>
        <end position="868"/>
    </location>
</feature>
<evidence type="ECO:0000256" key="12">
    <source>
        <dbReference type="ARBA" id="ARBA00023242"/>
    </source>
</evidence>
<dbReference type="SUPFAM" id="SSF57180">
    <property type="entry name" value="Cellulose-binding domain"/>
    <property type="match status" value="3"/>
</dbReference>